<evidence type="ECO:0000313" key="2">
    <source>
        <dbReference type="EMBL" id="KAK1946169.1"/>
    </source>
</evidence>
<dbReference type="EMBL" id="JASMQC010000003">
    <property type="protein sequence ID" value="KAK1946169.1"/>
    <property type="molecule type" value="Genomic_DNA"/>
</dbReference>
<sequence length="137" mass="15615">MAEFRRRRNQLSINAQVSPRHPSSESDDGEGPYEADLNTTNFVGAYVCFAPDLEEWMPRADYRVVGSAYLTGVIARMEKRKGNRKSANCDNDSNRIVNTNYYTYCQLLQMLRVFGAYGRGTIQRTIFSLRDDIEKGG</sequence>
<proteinExistence type="predicted"/>
<reference evidence="2" key="1">
    <citation type="submission" date="2023-08" db="EMBL/GenBank/DDBJ databases">
        <title>Reference Genome Resource for the Citrus Pathogen Phytophthora citrophthora.</title>
        <authorList>
            <person name="Moller H."/>
            <person name="Coetzee B."/>
            <person name="Rose L.J."/>
            <person name="Van Niekerk J.M."/>
        </authorList>
    </citation>
    <scope>NUCLEOTIDE SEQUENCE</scope>
    <source>
        <strain evidence="2">STE-U-9442</strain>
    </source>
</reference>
<gene>
    <name evidence="2" type="ORF">P3T76_001722</name>
</gene>
<dbReference type="Proteomes" id="UP001259832">
    <property type="component" value="Unassembled WGS sequence"/>
</dbReference>
<organism evidence="2 3">
    <name type="scientific">Phytophthora citrophthora</name>
    <dbReference type="NCBI Taxonomy" id="4793"/>
    <lineage>
        <taxon>Eukaryota</taxon>
        <taxon>Sar</taxon>
        <taxon>Stramenopiles</taxon>
        <taxon>Oomycota</taxon>
        <taxon>Peronosporomycetes</taxon>
        <taxon>Peronosporales</taxon>
        <taxon>Peronosporaceae</taxon>
        <taxon>Phytophthora</taxon>
    </lineage>
</organism>
<feature type="region of interest" description="Disordered" evidence="1">
    <location>
        <begin position="1"/>
        <end position="36"/>
    </location>
</feature>
<dbReference type="AlphaFoldDB" id="A0AAD9GW04"/>
<name>A0AAD9GW04_9STRA</name>
<protein>
    <submittedName>
        <fullName evidence="2">Uncharacterized protein</fullName>
    </submittedName>
</protein>
<evidence type="ECO:0000256" key="1">
    <source>
        <dbReference type="SAM" id="MobiDB-lite"/>
    </source>
</evidence>
<evidence type="ECO:0000313" key="3">
    <source>
        <dbReference type="Proteomes" id="UP001259832"/>
    </source>
</evidence>
<keyword evidence="3" id="KW-1185">Reference proteome</keyword>
<accession>A0AAD9GW04</accession>
<comment type="caution">
    <text evidence="2">The sequence shown here is derived from an EMBL/GenBank/DDBJ whole genome shotgun (WGS) entry which is preliminary data.</text>
</comment>